<proteinExistence type="inferred from homology"/>
<feature type="domain" description="Fibronectin type-III" evidence="32">
    <location>
        <begin position="628"/>
        <end position="723"/>
    </location>
</feature>
<keyword evidence="19" id="KW-1133">Transmembrane helix</keyword>
<feature type="domain" description="Fibronectin type-III" evidence="32">
    <location>
        <begin position="826"/>
        <end position="928"/>
    </location>
</feature>
<evidence type="ECO:0000256" key="8">
    <source>
        <dbReference type="ARBA" id="ARBA00022525"/>
    </source>
</evidence>
<dbReference type="SMART" id="SM00408">
    <property type="entry name" value="IGc2"/>
    <property type="match status" value="5"/>
</dbReference>
<dbReference type="GO" id="GO:0030424">
    <property type="term" value="C:axon"/>
    <property type="evidence" value="ECO:0007669"/>
    <property type="project" value="TreeGrafter"/>
</dbReference>
<keyword evidence="21" id="KW-1015">Disulfide bond</keyword>
<evidence type="ECO:0000256" key="24">
    <source>
        <dbReference type="ARBA" id="ARBA00023319"/>
    </source>
</evidence>
<keyword evidence="23" id="KW-0325">Glycoprotein</keyword>
<keyword evidence="18" id="KW-0904">Protein phosphatase</keyword>
<evidence type="ECO:0000256" key="20">
    <source>
        <dbReference type="ARBA" id="ARBA00023136"/>
    </source>
</evidence>
<dbReference type="InterPro" id="IPR036116">
    <property type="entry name" value="FN3_sf"/>
</dbReference>
<keyword evidence="7" id="KW-1003">Cell membrane</keyword>
<evidence type="ECO:0000256" key="18">
    <source>
        <dbReference type="ARBA" id="ARBA00022912"/>
    </source>
</evidence>
<keyword evidence="8" id="KW-0964">Secreted</keyword>
<reference evidence="33" key="1">
    <citation type="submission" date="2025-08" db="UniProtKB">
        <authorList>
            <consortium name="Ensembl"/>
        </authorList>
    </citation>
    <scope>IDENTIFICATION</scope>
</reference>
<feature type="domain" description="Ig-like" evidence="31">
    <location>
        <begin position="530"/>
        <end position="623"/>
    </location>
</feature>
<feature type="signal peptide" evidence="30">
    <location>
        <begin position="1"/>
        <end position="25"/>
    </location>
</feature>
<dbReference type="Ensembl" id="ENSCCRT00000048438.2">
    <property type="protein sequence ID" value="ENSCCRP00000044674.2"/>
    <property type="gene ID" value="ENSCCRG00000018444.2"/>
</dbReference>
<dbReference type="Pfam" id="PF13927">
    <property type="entry name" value="Ig_3"/>
    <property type="match status" value="2"/>
</dbReference>
<dbReference type="InterPro" id="IPR003598">
    <property type="entry name" value="Ig_sub2"/>
</dbReference>
<evidence type="ECO:0000256" key="16">
    <source>
        <dbReference type="ARBA" id="ARBA00022889"/>
    </source>
</evidence>
<evidence type="ECO:0000256" key="22">
    <source>
        <dbReference type="ARBA" id="ARBA00023170"/>
    </source>
</evidence>
<feature type="domain" description="Fibronectin type-III" evidence="32">
    <location>
        <begin position="929"/>
        <end position="1028"/>
    </location>
</feature>
<evidence type="ECO:0000256" key="2">
    <source>
        <dbReference type="ARBA" id="ARBA00004498"/>
    </source>
</evidence>
<comment type="catalytic activity">
    <reaction evidence="25">
        <text>O-phospho-L-tyrosyl-[protein] + H2O = L-tyrosyl-[protein] + phosphate</text>
        <dbReference type="Rhea" id="RHEA:10684"/>
        <dbReference type="Rhea" id="RHEA-COMP:10136"/>
        <dbReference type="Rhea" id="RHEA-COMP:20101"/>
        <dbReference type="ChEBI" id="CHEBI:15377"/>
        <dbReference type="ChEBI" id="CHEBI:43474"/>
        <dbReference type="ChEBI" id="CHEBI:46858"/>
        <dbReference type="ChEBI" id="CHEBI:61978"/>
        <dbReference type="EC" id="3.1.3.48"/>
    </reaction>
</comment>
<dbReference type="FunFam" id="2.60.40.10:FF:000063">
    <property type="entry name" value="neural cell adhesion molecule L1"/>
    <property type="match status" value="1"/>
</dbReference>
<feature type="domain" description="Fibronectin type-III" evidence="32">
    <location>
        <begin position="1029"/>
        <end position="1119"/>
    </location>
</feature>
<dbReference type="SUPFAM" id="SSF49265">
    <property type="entry name" value="Fibronectin type III"/>
    <property type="match status" value="3"/>
</dbReference>
<evidence type="ECO:0000256" key="30">
    <source>
        <dbReference type="SAM" id="SignalP"/>
    </source>
</evidence>
<evidence type="ECO:0000256" key="7">
    <source>
        <dbReference type="ARBA" id="ARBA00022475"/>
    </source>
</evidence>
<comment type="subcellular location">
    <subcellularLocation>
        <location evidence="1">Cell membrane</location>
        <topology evidence="1">Single-pass type I membrane protein</topology>
    </subcellularLocation>
    <subcellularLocation>
        <location evidence="2">Secreted</location>
        <location evidence="2">Extracellular space</location>
        <location evidence="2">Extracellular matrix</location>
    </subcellularLocation>
</comment>
<keyword evidence="24" id="KW-0393">Immunoglobulin domain</keyword>
<evidence type="ECO:0000256" key="13">
    <source>
        <dbReference type="ARBA" id="ARBA00022737"/>
    </source>
</evidence>
<keyword evidence="17" id="KW-0524">Neurogenesis</keyword>
<protein>
    <recommendedName>
        <fullName evidence="27">Neural cell adhesion molecule L1-like protein</fullName>
        <ecNumber evidence="5">3.1.3.48</ecNumber>
    </recommendedName>
    <alternativeName>
        <fullName evidence="28">Close homolog of L1</fullName>
    </alternativeName>
</protein>
<keyword evidence="12 30" id="KW-0732">Signal</keyword>
<evidence type="ECO:0000256" key="23">
    <source>
        <dbReference type="ARBA" id="ARBA00023180"/>
    </source>
</evidence>
<dbReference type="Proteomes" id="UP001108240">
    <property type="component" value="Unplaced"/>
</dbReference>
<keyword evidence="22" id="KW-0675">Receptor</keyword>
<evidence type="ECO:0000256" key="15">
    <source>
        <dbReference type="ARBA" id="ARBA00022801"/>
    </source>
</evidence>
<dbReference type="GO" id="GO:0005886">
    <property type="term" value="C:plasma membrane"/>
    <property type="evidence" value="ECO:0007669"/>
    <property type="project" value="UniProtKB-SubCell"/>
</dbReference>
<evidence type="ECO:0000256" key="29">
    <source>
        <dbReference type="SAM" id="MobiDB-lite"/>
    </source>
</evidence>
<dbReference type="PANTHER" id="PTHR44170">
    <property type="entry name" value="PROTEIN SIDEKICK"/>
    <property type="match status" value="1"/>
</dbReference>
<evidence type="ECO:0000313" key="33">
    <source>
        <dbReference type="Ensembl" id="ENSCCRP00000044674.2"/>
    </source>
</evidence>
<dbReference type="CDD" id="cd00063">
    <property type="entry name" value="FN3"/>
    <property type="match status" value="5"/>
</dbReference>
<keyword evidence="16" id="KW-0130">Cell adhesion</keyword>
<evidence type="ECO:0000256" key="3">
    <source>
        <dbReference type="ARBA" id="ARBA00008588"/>
    </source>
</evidence>
<dbReference type="SMART" id="SM00060">
    <property type="entry name" value="FN3"/>
    <property type="match status" value="5"/>
</dbReference>
<feature type="domain" description="Ig-like" evidence="31">
    <location>
        <begin position="131"/>
        <end position="224"/>
    </location>
</feature>
<feature type="domain" description="Ig-like" evidence="31">
    <location>
        <begin position="253"/>
        <end position="341"/>
    </location>
</feature>
<dbReference type="FunFam" id="2.60.40.10:FF:000038">
    <property type="entry name" value="Neuronal cell adhesion molecule"/>
    <property type="match status" value="1"/>
</dbReference>
<dbReference type="Pfam" id="PF07679">
    <property type="entry name" value="I-set"/>
    <property type="match status" value="3"/>
</dbReference>
<dbReference type="FunFam" id="2.60.40.10:FF:000005">
    <property type="entry name" value="Neuronal cell adhesion molecule"/>
    <property type="match status" value="1"/>
</dbReference>
<dbReference type="FunFam" id="2.60.40.10:FF:000367">
    <property type="entry name" value="Neural cell adhesion molecule L1-like protein"/>
    <property type="match status" value="1"/>
</dbReference>
<keyword evidence="20" id="KW-0472">Membrane</keyword>
<evidence type="ECO:0000256" key="6">
    <source>
        <dbReference type="ARBA" id="ARBA00022473"/>
    </source>
</evidence>
<evidence type="ECO:0000256" key="4">
    <source>
        <dbReference type="ARBA" id="ARBA00010504"/>
    </source>
</evidence>
<keyword evidence="6" id="KW-0217">Developmental protein</keyword>
<dbReference type="PROSITE" id="PS50835">
    <property type="entry name" value="IG_LIKE"/>
    <property type="match status" value="6"/>
</dbReference>
<evidence type="ECO:0000256" key="25">
    <source>
        <dbReference type="ARBA" id="ARBA00051722"/>
    </source>
</evidence>
<organism evidence="33 34">
    <name type="scientific">Cyprinus carpio carpio</name>
    <dbReference type="NCBI Taxonomy" id="630221"/>
    <lineage>
        <taxon>Eukaryota</taxon>
        <taxon>Metazoa</taxon>
        <taxon>Chordata</taxon>
        <taxon>Craniata</taxon>
        <taxon>Vertebrata</taxon>
        <taxon>Euteleostomi</taxon>
        <taxon>Actinopterygii</taxon>
        <taxon>Neopterygii</taxon>
        <taxon>Teleostei</taxon>
        <taxon>Ostariophysi</taxon>
        <taxon>Cypriniformes</taxon>
        <taxon>Cyprinidae</taxon>
        <taxon>Cyprininae</taxon>
        <taxon>Cyprinus</taxon>
    </lineage>
</organism>
<evidence type="ECO:0000256" key="27">
    <source>
        <dbReference type="ARBA" id="ARBA00072847"/>
    </source>
</evidence>
<evidence type="ECO:0000256" key="12">
    <source>
        <dbReference type="ARBA" id="ARBA00022729"/>
    </source>
</evidence>
<keyword evidence="9" id="KW-0272">Extracellular matrix</keyword>
<keyword evidence="10" id="KW-0597">Phosphoprotein</keyword>
<keyword evidence="15" id="KW-0378">Hydrolase</keyword>
<keyword evidence="13" id="KW-0677">Repeat</keyword>
<dbReference type="EC" id="3.1.3.48" evidence="5"/>
<evidence type="ECO:0000256" key="17">
    <source>
        <dbReference type="ARBA" id="ARBA00022902"/>
    </source>
</evidence>
<feature type="region of interest" description="Disordered" evidence="29">
    <location>
        <begin position="710"/>
        <end position="731"/>
    </location>
</feature>
<comment type="similarity">
    <text evidence="3">Belongs to the immunoglobulin superfamily. L1/neurofascin/NgCAM family.</text>
</comment>
<keyword evidence="11" id="KW-0812">Transmembrane</keyword>
<evidence type="ECO:0000259" key="31">
    <source>
        <dbReference type="PROSITE" id="PS50835"/>
    </source>
</evidence>
<evidence type="ECO:0000256" key="5">
    <source>
        <dbReference type="ARBA" id="ARBA00013064"/>
    </source>
</evidence>
<dbReference type="InterPro" id="IPR003599">
    <property type="entry name" value="Ig_sub"/>
</dbReference>
<dbReference type="GO" id="GO:0098632">
    <property type="term" value="F:cell-cell adhesion mediator activity"/>
    <property type="evidence" value="ECO:0007669"/>
    <property type="project" value="TreeGrafter"/>
</dbReference>
<dbReference type="InterPro" id="IPR007110">
    <property type="entry name" value="Ig-like_dom"/>
</dbReference>
<dbReference type="PANTHER" id="PTHR44170:SF45">
    <property type="entry name" value="NEURAL CELL ADHESION MOLECULE L1-LIKE PROTEIN ISOFORM X1"/>
    <property type="match status" value="1"/>
</dbReference>
<feature type="domain" description="Ig-like" evidence="31">
    <location>
        <begin position="439"/>
        <end position="526"/>
    </location>
</feature>
<dbReference type="GO" id="GO:0007411">
    <property type="term" value="P:axon guidance"/>
    <property type="evidence" value="ECO:0007669"/>
    <property type="project" value="TreeGrafter"/>
</dbReference>
<dbReference type="GO" id="GO:0007420">
    <property type="term" value="P:brain development"/>
    <property type="evidence" value="ECO:0007669"/>
    <property type="project" value="TreeGrafter"/>
</dbReference>
<dbReference type="Gene3D" id="2.60.40.10">
    <property type="entry name" value="Immunoglobulins"/>
    <property type="match status" value="11"/>
</dbReference>
<dbReference type="InterPro" id="IPR013783">
    <property type="entry name" value="Ig-like_fold"/>
</dbReference>
<dbReference type="FunFam" id="2.60.40.10:FF:000010">
    <property type="entry name" value="receptor-type tyrosine-protein phosphatase delta isoform X1"/>
    <property type="match status" value="1"/>
</dbReference>
<evidence type="ECO:0000256" key="9">
    <source>
        <dbReference type="ARBA" id="ARBA00022530"/>
    </source>
</evidence>
<dbReference type="SMART" id="SM00409">
    <property type="entry name" value="IG"/>
    <property type="match status" value="6"/>
</dbReference>
<dbReference type="GO" id="GO:0004725">
    <property type="term" value="F:protein tyrosine phosphatase activity"/>
    <property type="evidence" value="ECO:0007669"/>
    <property type="project" value="UniProtKB-EC"/>
</dbReference>
<dbReference type="FunFam" id="2.60.40.10:FF:000418">
    <property type="entry name" value="Neural cell adhesion molecule L1-like protein"/>
    <property type="match status" value="1"/>
</dbReference>
<feature type="chain" id="PRO_5039908362" description="Neural cell adhesion molecule L1-like protein" evidence="30">
    <location>
        <begin position="26"/>
        <end position="1171"/>
    </location>
</feature>
<name>A0A8C1CFV8_CYPCA</name>
<dbReference type="InterPro" id="IPR013098">
    <property type="entry name" value="Ig_I-set"/>
</dbReference>
<feature type="domain" description="Ig-like" evidence="31">
    <location>
        <begin position="36"/>
        <end position="127"/>
    </location>
</feature>
<reference evidence="33" key="2">
    <citation type="submission" date="2025-09" db="UniProtKB">
        <authorList>
            <consortium name="Ensembl"/>
        </authorList>
    </citation>
    <scope>IDENTIFICATION</scope>
</reference>
<feature type="domain" description="Ig-like" evidence="31">
    <location>
        <begin position="346"/>
        <end position="433"/>
    </location>
</feature>
<dbReference type="InterPro" id="IPR003961">
    <property type="entry name" value="FN3_dom"/>
</dbReference>
<evidence type="ECO:0000256" key="19">
    <source>
        <dbReference type="ARBA" id="ARBA00022989"/>
    </source>
</evidence>
<dbReference type="Pfam" id="PF00041">
    <property type="entry name" value="fn3"/>
    <property type="match status" value="3"/>
</dbReference>
<evidence type="ECO:0000256" key="11">
    <source>
        <dbReference type="ARBA" id="ARBA00022692"/>
    </source>
</evidence>
<evidence type="ECO:0000256" key="10">
    <source>
        <dbReference type="ARBA" id="ARBA00022553"/>
    </source>
</evidence>
<dbReference type="PROSITE" id="PS50853">
    <property type="entry name" value="FN3"/>
    <property type="match status" value="5"/>
</dbReference>
<evidence type="ECO:0000259" key="32">
    <source>
        <dbReference type="PROSITE" id="PS50853"/>
    </source>
</evidence>
<keyword evidence="14" id="KW-0221">Differentiation</keyword>
<comment type="similarity">
    <text evidence="4">Belongs to the protein-tyrosine phosphatase family. Receptor class 2A subfamily.</text>
</comment>
<dbReference type="SUPFAM" id="SSF48726">
    <property type="entry name" value="Immunoglobulin"/>
    <property type="match status" value="6"/>
</dbReference>
<evidence type="ECO:0000256" key="21">
    <source>
        <dbReference type="ARBA" id="ARBA00023157"/>
    </source>
</evidence>
<evidence type="ECO:0000313" key="34">
    <source>
        <dbReference type="Proteomes" id="UP001108240"/>
    </source>
</evidence>
<dbReference type="AlphaFoldDB" id="A0A8C1CFV8"/>
<evidence type="ECO:0000256" key="1">
    <source>
        <dbReference type="ARBA" id="ARBA00004251"/>
    </source>
</evidence>
<accession>A0A8C1CFV8</accession>
<dbReference type="GeneTree" id="ENSGT00940000165371"/>
<feature type="domain" description="Fibronectin type-III" evidence="32">
    <location>
        <begin position="728"/>
        <end position="821"/>
    </location>
</feature>
<evidence type="ECO:0000256" key="28">
    <source>
        <dbReference type="ARBA" id="ARBA00082292"/>
    </source>
</evidence>
<evidence type="ECO:0000256" key="14">
    <source>
        <dbReference type="ARBA" id="ARBA00022782"/>
    </source>
</evidence>
<sequence length="1171" mass="131217">MRLLRKILLLLGACLHMSCKYQSNALDIPLEVEQLPTITEHSPASLIAFPFEESFPMKCEATGNPGPEFRWTKNGEDFDPYQDPRLITLDDSGTFIIPNNGNLTEFQGNYRCFATNKLGTAMSEEIEFIVPNVPKFPKEITEPIEVMEGQSVILECNPPKGIPPLQIYWMTMSLQHIEQDERVSMGLNGNLYFSNAIKTDSRRDYCCFAAFPRIRTIVQKNAMSVVVKSNKLMKDSDSGSGRGYANSLLERKPSLLTPTGKESHTYLVKGEDLQLECIAEGFPTPEVEWVKIGFHKLPERAVVESHGKLLTVEMVNEEDEGKYMCRAKNPHGEVVHYFYVTVEEPPEFEIEPQSQLVTIGAGVVIKCVVKGNPQPSVAWRVNGQPLNDVPTSNRKVLKDGTISIHNAKPENSAVYQCEATNRHGTILANANIMIMNIQPLILTENNLRYMAVEGKGAVMHCKVFSSPASSITWSKADSADAVEGERFSVHKNGSLEIQNLMKEDMGEYSCFAQNTEGKVAIAATLEVKDPTRIVDPPRDLRVLAGTTIQFSCQAEFDPSIGDDFEILWEKDGMALNGSENARYMLDDGVLEIIDVSFGDQGFYVCVARTPVDQDMAVAQLSVVDVPDPPEDVIHSEHNGRSVKLQWIPGDDHNSSITEFVIEFEESQHEPGSWREMMRVPGNHHSAQLKLHSHVDYRFRVYAINEVGRGRPSQATERYKTPASAPDKNPENIKIEGHLPHEMDINWEPLSPIEHNGPGLEYKVSYRRQGNGEDWKEHMVKRHSFLVKNTPTFVLYEIKIQAKNHMGWGPDPKIITAYSGEDFPSAAPEDVAVDVMNNTMMQVKWAHVHKDKLNGHLGGYRISYWRLRSLLDSKKTHGDKHTLTFSGERNHAVVTGLRPFSEYSLIVMAFNSRGNGPGSHPVSFKTPEGVPGEVAAFSVTSIQKHKVTLTWSPPVDANGVIIGYILQYQLINDTEEQGSLMSLNISADNNKLHLQYLEALSKYKFYLRCCTQMGCGPAVSEERTTVPEATVLNISTSVSHNFANISWIPGTEQTESELYVAFMNNREGNWKISDALNSSKTFHIIEGLEPGTEYTVRLMTKSWVDNSSIFEDVIRTSAKGEGNVVFEMTEMQSKIVFVSSFPISSRVRETSCDKIIMRGVPHVHPRARVLWT</sequence>
<evidence type="ECO:0000256" key="26">
    <source>
        <dbReference type="ARBA" id="ARBA00062194"/>
    </source>
</evidence>
<dbReference type="InterPro" id="IPR036179">
    <property type="entry name" value="Ig-like_dom_sf"/>
</dbReference>
<keyword evidence="34" id="KW-1185">Reference proteome</keyword>
<comment type="subunit">
    <text evidence="26">May interact with L1CAM. May interact with ITGB1/ITGA1 heterodimer and ITGB1/ITGA2 heterodimer as well as with ANK3.</text>
</comment>
<dbReference type="FunFam" id="2.60.40.10:FF:000057">
    <property type="entry name" value="neural cell adhesion molecule L1"/>
    <property type="match status" value="1"/>
</dbReference>